<organism evidence="1">
    <name type="scientific">marine sediment metagenome</name>
    <dbReference type="NCBI Taxonomy" id="412755"/>
    <lineage>
        <taxon>unclassified sequences</taxon>
        <taxon>metagenomes</taxon>
        <taxon>ecological metagenomes</taxon>
    </lineage>
</organism>
<name>A0A0F9F7M2_9ZZZZ</name>
<gene>
    <name evidence="1" type="ORF">LCGC14_2338980</name>
</gene>
<sequence length="30" mass="3368">IKMVQEIFGNDAMVPMTLEGLSRGMKTLTR</sequence>
<dbReference type="EMBL" id="LAZR01033793">
    <property type="protein sequence ID" value="KKL47097.1"/>
    <property type="molecule type" value="Genomic_DNA"/>
</dbReference>
<accession>A0A0F9F7M2</accession>
<reference evidence="1" key="1">
    <citation type="journal article" date="2015" name="Nature">
        <title>Complex archaea that bridge the gap between prokaryotes and eukaryotes.</title>
        <authorList>
            <person name="Spang A."/>
            <person name="Saw J.H."/>
            <person name="Jorgensen S.L."/>
            <person name="Zaremba-Niedzwiedzka K."/>
            <person name="Martijn J."/>
            <person name="Lind A.E."/>
            <person name="van Eijk R."/>
            <person name="Schleper C."/>
            <person name="Guy L."/>
            <person name="Ettema T.J."/>
        </authorList>
    </citation>
    <scope>NUCLEOTIDE SEQUENCE</scope>
</reference>
<comment type="caution">
    <text evidence="1">The sequence shown here is derived from an EMBL/GenBank/DDBJ whole genome shotgun (WGS) entry which is preliminary data.</text>
</comment>
<feature type="non-terminal residue" evidence="1">
    <location>
        <position position="1"/>
    </location>
</feature>
<dbReference type="AlphaFoldDB" id="A0A0F9F7M2"/>
<evidence type="ECO:0000313" key="1">
    <source>
        <dbReference type="EMBL" id="KKL47097.1"/>
    </source>
</evidence>
<proteinExistence type="predicted"/>
<protein>
    <submittedName>
        <fullName evidence="1">Uncharacterized protein</fullName>
    </submittedName>
</protein>